<dbReference type="PANTHER" id="PTHR43235">
    <property type="entry name" value="GLUTAMINE AMIDOTRANSFERASE PB2B2.05-RELATED"/>
    <property type="match status" value="1"/>
</dbReference>
<dbReference type="GO" id="GO:0033969">
    <property type="term" value="F:gamma-glutamyl-gamma-aminobutyrate hydrolase activity"/>
    <property type="evidence" value="ECO:0007669"/>
    <property type="project" value="TreeGrafter"/>
</dbReference>
<sequence>MKPIIGIAANERSMIEESEHWLTYTPKNFVTHIQEAGGIPLLIPMGVIEDAKAYISRIDKLLLAGGHDVSPQHYGETLHPLIQGTHPERDAFELALIKEAVAQKKPIFGVCRGMQLINVAFGGSLYQDLSLMENPHLKHVQLPTPFRFATHDVTLNADSQLGKLLGTTYPVNSFHHQAVKEIAKDFQVIATAPDGVVEAIESHAFGAPILGIQWHPELAAQTRPSEQAIFTFFVQTL</sequence>
<dbReference type="EMBL" id="NGKU01000001">
    <property type="protein sequence ID" value="OTN77339.1"/>
    <property type="molecule type" value="Genomic_DNA"/>
</dbReference>
<evidence type="ECO:0000313" key="1">
    <source>
        <dbReference type="EMBL" id="OTN77339.1"/>
    </source>
</evidence>
<dbReference type="InterPro" id="IPR029062">
    <property type="entry name" value="Class_I_gatase-like"/>
</dbReference>
<dbReference type="AlphaFoldDB" id="A0A242A8T8"/>
<dbReference type="Pfam" id="PF07722">
    <property type="entry name" value="Peptidase_C26"/>
    <property type="match status" value="1"/>
</dbReference>
<dbReference type="GO" id="GO:0005829">
    <property type="term" value="C:cytosol"/>
    <property type="evidence" value="ECO:0007669"/>
    <property type="project" value="TreeGrafter"/>
</dbReference>
<name>A0A242A8T8_9ENTE</name>
<dbReference type="SUPFAM" id="SSF52317">
    <property type="entry name" value="Class I glutamine amidotransferase-like"/>
    <property type="match status" value="1"/>
</dbReference>
<dbReference type="PANTHER" id="PTHR43235:SF1">
    <property type="entry name" value="GLUTAMINE AMIDOTRANSFERASE PB2B2.05-RELATED"/>
    <property type="match status" value="1"/>
</dbReference>
<dbReference type="CDD" id="cd01745">
    <property type="entry name" value="GATase1_2"/>
    <property type="match status" value="1"/>
</dbReference>
<dbReference type="PROSITE" id="PS51273">
    <property type="entry name" value="GATASE_TYPE_1"/>
    <property type="match status" value="1"/>
</dbReference>
<dbReference type="STRING" id="1834191.A5886_002439"/>
<protein>
    <submittedName>
        <fullName evidence="1">Uncharacterized protein</fullName>
    </submittedName>
</protein>
<dbReference type="Gene3D" id="3.40.50.880">
    <property type="match status" value="1"/>
</dbReference>
<dbReference type="InterPro" id="IPR011697">
    <property type="entry name" value="Peptidase_C26"/>
</dbReference>
<gene>
    <name evidence="1" type="ORF">A5886_002439</name>
</gene>
<dbReference type="Proteomes" id="UP000195043">
    <property type="component" value="Unassembled WGS sequence"/>
</dbReference>
<keyword evidence="2" id="KW-1185">Reference proteome</keyword>
<dbReference type="InterPro" id="IPR044668">
    <property type="entry name" value="PuuD-like"/>
</dbReference>
<dbReference type="OrthoDB" id="9813383at2"/>
<evidence type="ECO:0000313" key="2">
    <source>
        <dbReference type="Proteomes" id="UP000195043"/>
    </source>
</evidence>
<dbReference type="RefSeq" id="WP_086275374.1">
    <property type="nucleotide sequence ID" value="NZ_NGKU01000001.1"/>
</dbReference>
<accession>A0A242A8T8</accession>
<dbReference type="FunFam" id="3.40.50.880:FF:000030">
    <property type="entry name" value="Gamma-glutamyl-gamma-aminobutyrate hydrolase PuuD"/>
    <property type="match status" value="1"/>
</dbReference>
<proteinExistence type="predicted"/>
<organism evidence="1 2">
    <name type="scientific">Candidatus Enterococcus testudinis</name>
    <dbReference type="NCBI Taxonomy" id="1834191"/>
    <lineage>
        <taxon>Bacteria</taxon>
        <taxon>Bacillati</taxon>
        <taxon>Bacillota</taxon>
        <taxon>Bacilli</taxon>
        <taxon>Lactobacillales</taxon>
        <taxon>Enterococcaceae</taxon>
        <taxon>Enterococcus</taxon>
    </lineage>
</organism>
<comment type="caution">
    <text evidence="1">The sequence shown here is derived from an EMBL/GenBank/DDBJ whole genome shotgun (WGS) entry which is preliminary data.</text>
</comment>
<reference evidence="1 2" key="1">
    <citation type="submission" date="2017-05" db="EMBL/GenBank/DDBJ databases">
        <title>The Genome Sequence of Enterococcus sp. 8G7_MSG3316.</title>
        <authorList>
            <consortium name="The Broad Institute Genomics Platform"/>
            <consortium name="The Broad Institute Genomic Center for Infectious Diseases"/>
            <person name="Earl A."/>
            <person name="Manson A."/>
            <person name="Schwartman J."/>
            <person name="Gilmore M."/>
            <person name="Abouelleil A."/>
            <person name="Cao P."/>
            <person name="Chapman S."/>
            <person name="Cusick C."/>
            <person name="Shea T."/>
            <person name="Young S."/>
            <person name="Neafsey D."/>
            <person name="Nusbaum C."/>
            <person name="Birren B."/>
        </authorList>
    </citation>
    <scope>NUCLEOTIDE SEQUENCE [LARGE SCALE GENOMIC DNA]</scope>
    <source>
        <strain evidence="1 2">8G7_MSG3316</strain>
    </source>
</reference>
<dbReference type="GO" id="GO:0006598">
    <property type="term" value="P:polyamine catabolic process"/>
    <property type="evidence" value="ECO:0007669"/>
    <property type="project" value="TreeGrafter"/>
</dbReference>